<dbReference type="EMBL" id="BK032729">
    <property type="protein sequence ID" value="DAF57133.1"/>
    <property type="molecule type" value="Genomic_DNA"/>
</dbReference>
<evidence type="ECO:0000313" key="2">
    <source>
        <dbReference type="EMBL" id="DAF57133.1"/>
    </source>
</evidence>
<proteinExistence type="predicted"/>
<feature type="compositionally biased region" description="Polar residues" evidence="1">
    <location>
        <begin position="27"/>
        <end position="38"/>
    </location>
</feature>
<sequence>MGRSQARTEGRLHADAARPARQHPAQQLTTPNKENTNGRQDHPDPHPCSPQEPRWRSRGHPVHLRDQQPSRDLPGPPGPEPRGRRRPPPRPQRRQACHRGYLQVALGGRRRIRHQASEPARDAAPHAKGIRALRGFARLPGGRARLYDRLTRYEGQVVADLAEQGWDTYALFRARRYRFLLTLIDELPSTSRTVAAILNDPEVAIETAMAIAEAQDDDDTEAQLRTQTPEVRVMQDIFDLLVSAFGGKETYPRPESLTAIALEDARTSVRDRSAHQALAALMPGWSPQET</sequence>
<protein>
    <submittedName>
        <fullName evidence="2">Uncharacterized protein</fullName>
    </submittedName>
</protein>
<feature type="region of interest" description="Disordered" evidence="1">
    <location>
        <begin position="1"/>
        <end position="99"/>
    </location>
</feature>
<name>A0A8S5T1E0_9CAUD</name>
<feature type="compositionally biased region" description="Basic residues" evidence="1">
    <location>
        <begin position="83"/>
        <end position="97"/>
    </location>
</feature>
<organism evidence="2">
    <name type="scientific">Siphoviridae sp. ctnR15</name>
    <dbReference type="NCBI Taxonomy" id="2827938"/>
    <lineage>
        <taxon>Viruses</taxon>
        <taxon>Duplodnaviria</taxon>
        <taxon>Heunggongvirae</taxon>
        <taxon>Uroviricota</taxon>
        <taxon>Caudoviricetes</taxon>
    </lineage>
</organism>
<reference evidence="2" key="1">
    <citation type="journal article" date="2021" name="Proc. Natl. Acad. Sci. U.S.A.">
        <title>A Catalog of Tens of Thousands of Viruses from Human Metagenomes Reveals Hidden Associations with Chronic Diseases.</title>
        <authorList>
            <person name="Tisza M.J."/>
            <person name="Buck C.B."/>
        </authorList>
    </citation>
    <scope>NUCLEOTIDE SEQUENCE</scope>
    <source>
        <strain evidence="2">CtnR15</strain>
    </source>
</reference>
<feature type="compositionally biased region" description="Basic and acidic residues" evidence="1">
    <location>
        <begin position="1"/>
        <end position="18"/>
    </location>
</feature>
<accession>A0A8S5T1E0</accession>
<evidence type="ECO:0000256" key="1">
    <source>
        <dbReference type="SAM" id="MobiDB-lite"/>
    </source>
</evidence>